<dbReference type="PANTHER" id="PTHR43331:SF1">
    <property type="entry name" value="HOMOSERINE DEHYDROGENASE"/>
    <property type="match status" value="1"/>
</dbReference>
<dbReference type="OrthoDB" id="9808167at2"/>
<dbReference type="InterPro" id="IPR016204">
    <property type="entry name" value="HDH"/>
</dbReference>
<evidence type="ECO:0000256" key="1">
    <source>
        <dbReference type="ARBA" id="ARBA00005056"/>
    </source>
</evidence>
<feature type="domain" description="ACT" evidence="15">
    <location>
        <begin position="352"/>
        <end position="430"/>
    </location>
</feature>
<keyword evidence="9 13" id="KW-0560">Oxidoreductase</keyword>
<dbReference type="KEGG" id="knv:Pan216_21690"/>
<evidence type="ECO:0000313" key="16">
    <source>
        <dbReference type="EMBL" id="QDU61314.1"/>
    </source>
</evidence>
<dbReference type="UniPathway" id="UPA00051">
    <property type="reaction ID" value="UER00465"/>
</dbReference>
<dbReference type="SUPFAM" id="SSF51735">
    <property type="entry name" value="NAD(P)-binding Rossmann-fold domains"/>
    <property type="match status" value="1"/>
</dbReference>
<dbReference type="InterPro" id="IPR036291">
    <property type="entry name" value="NAD(P)-bd_dom_sf"/>
</dbReference>
<dbReference type="NCBIfam" id="NF004976">
    <property type="entry name" value="PRK06349.1"/>
    <property type="match status" value="1"/>
</dbReference>
<dbReference type="CDD" id="cd04881">
    <property type="entry name" value="ACT_HSDH-Hom"/>
    <property type="match status" value="1"/>
</dbReference>
<organism evidence="16 17">
    <name type="scientific">Kolteria novifilia</name>
    <dbReference type="NCBI Taxonomy" id="2527975"/>
    <lineage>
        <taxon>Bacteria</taxon>
        <taxon>Pseudomonadati</taxon>
        <taxon>Planctomycetota</taxon>
        <taxon>Planctomycetia</taxon>
        <taxon>Kolteriales</taxon>
        <taxon>Kolteriaceae</taxon>
        <taxon>Kolteria</taxon>
    </lineage>
</organism>
<comment type="catalytic activity">
    <reaction evidence="13">
        <text>L-homoserine + NADP(+) = L-aspartate 4-semialdehyde + NADPH + H(+)</text>
        <dbReference type="Rhea" id="RHEA:15761"/>
        <dbReference type="ChEBI" id="CHEBI:15378"/>
        <dbReference type="ChEBI" id="CHEBI:57476"/>
        <dbReference type="ChEBI" id="CHEBI:57783"/>
        <dbReference type="ChEBI" id="CHEBI:58349"/>
        <dbReference type="ChEBI" id="CHEBI:537519"/>
        <dbReference type="EC" id="1.1.1.3"/>
    </reaction>
</comment>
<evidence type="ECO:0000256" key="2">
    <source>
        <dbReference type="ARBA" id="ARBA00005062"/>
    </source>
</evidence>
<dbReference type="EC" id="1.1.1.3" evidence="4 13"/>
<dbReference type="Gene3D" id="3.30.70.260">
    <property type="match status" value="1"/>
</dbReference>
<name>A0A518B303_9BACT</name>
<dbReference type="EMBL" id="CP036279">
    <property type="protein sequence ID" value="QDU61314.1"/>
    <property type="molecule type" value="Genomic_DNA"/>
</dbReference>
<dbReference type="PROSITE" id="PS51671">
    <property type="entry name" value="ACT"/>
    <property type="match status" value="1"/>
</dbReference>
<evidence type="ECO:0000256" key="7">
    <source>
        <dbReference type="ARBA" id="ARBA00022697"/>
    </source>
</evidence>
<dbReference type="Gene3D" id="3.30.360.10">
    <property type="entry name" value="Dihydrodipicolinate Reductase, domain 2"/>
    <property type="match status" value="1"/>
</dbReference>
<dbReference type="Proteomes" id="UP000317093">
    <property type="component" value="Chromosome"/>
</dbReference>
<evidence type="ECO:0000256" key="8">
    <source>
        <dbReference type="ARBA" id="ARBA00022857"/>
    </source>
</evidence>
<comment type="pathway">
    <text evidence="2 13">Amino-acid biosynthesis; L-methionine biosynthesis via de novo pathway; L-homoserine from L-aspartate: step 3/3.</text>
</comment>
<dbReference type="PROSITE" id="PS01042">
    <property type="entry name" value="HOMOSER_DHGENASE"/>
    <property type="match status" value="1"/>
</dbReference>
<feature type="active site" description="Proton donor" evidence="11">
    <location>
        <position position="205"/>
    </location>
</feature>
<reference evidence="16 17" key="1">
    <citation type="submission" date="2019-02" db="EMBL/GenBank/DDBJ databases">
        <title>Deep-cultivation of Planctomycetes and their phenomic and genomic characterization uncovers novel biology.</title>
        <authorList>
            <person name="Wiegand S."/>
            <person name="Jogler M."/>
            <person name="Boedeker C."/>
            <person name="Pinto D."/>
            <person name="Vollmers J."/>
            <person name="Rivas-Marin E."/>
            <person name="Kohn T."/>
            <person name="Peeters S.H."/>
            <person name="Heuer A."/>
            <person name="Rast P."/>
            <person name="Oberbeckmann S."/>
            <person name="Bunk B."/>
            <person name="Jeske O."/>
            <person name="Meyerdierks A."/>
            <person name="Storesund J.E."/>
            <person name="Kallscheuer N."/>
            <person name="Luecker S."/>
            <person name="Lage O.M."/>
            <person name="Pohl T."/>
            <person name="Merkel B.J."/>
            <person name="Hornburger P."/>
            <person name="Mueller R.-W."/>
            <person name="Bruemmer F."/>
            <person name="Labrenz M."/>
            <person name="Spormann A.M."/>
            <person name="Op den Camp H."/>
            <person name="Overmann J."/>
            <person name="Amann R."/>
            <person name="Jetten M.S.M."/>
            <person name="Mascher T."/>
            <person name="Medema M.H."/>
            <person name="Devos D.P."/>
            <person name="Kaster A.-K."/>
            <person name="Ovreas L."/>
            <person name="Rohde M."/>
            <person name="Galperin M.Y."/>
            <person name="Jogler C."/>
        </authorList>
    </citation>
    <scope>NUCLEOTIDE SEQUENCE [LARGE SCALE GENOMIC DNA]</scope>
    <source>
        <strain evidence="16 17">Pan216</strain>
    </source>
</reference>
<feature type="binding site" evidence="12">
    <location>
        <position position="190"/>
    </location>
    <ligand>
        <name>L-homoserine</name>
        <dbReference type="ChEBI" id="CHEBI:57476"/>
    </ligand>
</feature>
<evidence type="ECO:0000256" key="4">
    <source>
        <dbReference type="ARBA" id="ARBA00013213"/>
    </source>
</evidence>
<dbReference type="PANTHER" id="PTHR43331">
    <property type="entry name" value="HOMOSERINE DEHYDROGENASE"/>
    <property type="match status" value="1"/>
</dbReference>
<dbReference type="Pfam" id="PF00742">
    <property type="entry name" value="Homoserine_dh"/>
    <property type="match status" value="1"/>
</dbReference>
<dbReference type="RefSeq" id="WP_145257921.1">
    <property type="nucleotide sequence ID" value="NZ_CP036279.1"/>
</dbReference>
<dbReference type="GO" id="GO:0004412">
    <property type="term" value="F:homoserine dehydrogenase activity"/>
    <property type="evidence" value="ECO:0007669"/>
    <property type="project" value="UniProtKB-EC"/>
</dbReference>
<keyword evidence="6 13" id="KW-0028">Amino-acid biosynthesis</keyword>
<dbReference type="FunFam" id="3.30.360.10:FF:000005">
    <property type="entry name" value="Homoserine dehydrogenase"/>
    <property type="match status" value="1"/>
</dbReference>
<evidence type="ECO:0000259" key="15">
    <source>
        <dbReference type="PROSITE" id="PS51671"/>
    </source>
</evidence>
<dbReference type="SUPFAM" id="SSF55347">
    <property type="entry name" value="Glyceraldehyde-3-phosphate dehydrogenase-like, C-terminal domain"/>
    <property type="match status" value="1"/>
</dbReference>
<sequence>MRTIHLALLGLGTVGTGVARILREQARHLESQSGARFAIRWVVVRDPSKPRGIELEDGILTTEVDRAISDPEVDIVVELIGGIDPARDLIARSLRAGKHVVTANKAVLAKHGRELFGVANASGRVIGFEAAVAGGIPIVAAVAQGLAANRISSLAGILNGTSNYILTAMHQQGIGYDEALAEAQRLGFAEADPTLDVDGNDALQKLAILSRLAFQSRVPLEAIRRQGIDTLADVDLHFASELGYVIKLLAVAREVEGKLALRVSPTLVARNHPLGQVHNEYNAIKVTGHAIGDTIYLGKGAGMMPTASSVVADLLDVAIGRAQETFRSLKLWDESPPGPPVSDDGSMPNRFYLRYSIRDEPGTLARIAGILGGHGISIASVIQHETSEDDIGSAVPLIIMTHIAREGAVRTALRETDALDIVRAPTVCLHVAD</sequence>
<evidence type="ECO:0000256" key="14">
    <source>
        <dbReference type="RuleBase" id="RU004171"/>
    </source>
</evidence>
<dbReference type="PIRSF" id="PIRSF000098">
    <property type="entry name" value="Homoser_dehydrog"/>
    <property type="match status" value="1"/>
</dbReference>
<proteinExistence type="inferred from homology"/>
<dbReference type="InterPro" id="IPR045865">
    <property type="entry name" value="ACT-like_dom_sf"/>
</dbReference>
<dbReference type="InterPro" id="IPR001342">
    <property type="entry name" value="HDH_cat"/>
</dbReference>
<evidence type="ECO:0000256" key="10">
    <source>
        <dbReference type="ARBA" id="ARBA00023167"/>
    </source>
</evidence>
<evidence type="ECO:0000256" key="3">
    <source>
        <dbReference type="ARBA" id="ARBA00006753"/>
    </source>
</evidence>
<comment type="pathway">
    <text evidence="1 13">Amino-acid biosynthesis; L-threonine biosynthesis; L-threonine from L-aspartate: step 3/5.</text>
</comment>
<keyword evidence="10 13" id="KW-0486">Methionine biosynthesis</keyword>
<dbReference type="Pfam" id="PF03447">
    <property type="entry name" value="NAD_binding_3"/>
    <property type="match status" value="1"/>
</dbReference>
<protein>
    <recommendedName>
        <fullName evidence="5 13">Homoserine dehydrogenase</fullName>
        <ecNumber evidence="4 13">1.1.1.3</ecNumber>
    </recommendedName>
</protein>
<evidence type="ECO:0000256" key="6">
    <source>
        <dbReference type="ARBA" id="ARBA00022605"/>
    </source>
</evidence>
<keyword evidence="17" id="KW-1185">Reference proteome</keyword>
<gene>
    <name evidence="16" type="primary">hom</name>
    <name evidence="16" type="ORF">Pan216_21690</name>
</gene>
<comment type="similarity">
    <text evidence="3 14">Belongs to the homoserine dehydrogenase family.</text>
</comment>
<evidence type="ECO:0000256" key="5">
    <source>
        <dbReference type="ARBA" id="ARBA00013376"/>
    </source>
</evidence>
<evidence type="ECO:0000256" key="12">
    <source>
        <dbReference type="PIRSR" id="PIRSR000098-2"/>
    </source>
</evidence>
<dbReference type="InterPro" id="IPR019811">
    <property type="entry name" value="HDH_CS"/>
</dbReference>
<feature type="binding site" evidence="12">
    <location>
        <begin position="9"/>
        <end position="16"/>
    </location>
    <ligand>
        <name>NADP(+)</name>
        <dbReference type="ChEBI" id="CHEBI:58349"/>
    </ligand>
</feature>
<dbReference type="UniPathway" id="UPA00050">
    <property type="reaction ID" value="UER00063"/>
</dbReference>
<evidence type="ECO:0000313" key="17">
    <source>
        <dbReference type="Proteomes" id="UP000317093"/>
    </source>
</evidence>
<dbReference type="GO" id="GO:0009086">
    <property type="term" value="P:methionine biosynthetic process"/>
    <property type="evidence" value="ECO:0007669"/>
    <property type="project" value="UniProtKB-KW"/>
</dbReference>
<evidence type="ECO:0000256" key="9">
    <source>
        <dbReference type="ARBA" id="ARBA00023002"/>
    </source>
</evidence>
<dbReference type="Gene3D" id="3.40.50.720">
    <property type="entry name" value="NAD(P)-binding Rossmann-like Domain"/>
    <property type="match status" value="1"/>
</dbReference>
<dbReference type="SUPFAM" id="SSF55021">
    <property type="entry name" value="ACT-like"/>
    <property type="match status" value="1"/>
</dbReference>
<dbReference type="InterPro" id="IPR002912">
    <property type="entry name" value="ACT_dom"/>
</dbReference>
<accession>A0A518B303</accession>
<dbReference type="AlphaFoldDB" id="A0A518B303"/>
<evidence type="ECO:0000256" key="13">
    <source>
        <dbReference type="RuleBase" id="RU000579"/>
    </source>
</evidence>
<dbReference type="Pfam" id="PF01842">
    <property type="entry name" value="ACT"/>
    <property type="match status" value="1"/>
</dbReference>
<feature type="binding site" evidence="12">
    <location>
        <position position="105"/>
    </location>
    <ligand>
        <name>NADPH</name>
        <dbReference type="ChEBI" id="CHEBI:57783"/>
    </ligand>
</feature>
<dbReference type="GO" id="GO:0050661">
    <property type="term" value="F:NADP binding"/>
    <property type="evidence" value="ECO:0007669"/>
    <property type="project" value="InterPro"/>
</dbReference>
<keyword evidence="7 13" id="KW-0791">Threonine biosynthesis</keyword>
<evidence type="ECO:0000256" key="11">
    <source>
        <dbReference type="PIRSR" id="PIRSR000098-1"/>
    </source>
</evidence>
<keyword evidence="8 12" id="KW-0521">NADP</keyword>
<dbReference type="InterPro" id="IPR005106">
    <property type="entry name" value="Asp/hSer_DH_NAD-bd"/>
</dbReference>
<dbReference type="GO" id="GO:0009088">
    <property type="term" value="P:threonine biosynthetic process"/>
    <property type="evidence" value="ECO:0007669"/>
    <property type="project" value="UniProtKB-UniPathway"/>
</dbReference>